<dbReference type="InterPro" id="IPR052366">
    <property type="entry name" value="GTP_Pyrophosphokinase"/>
</dbReference>
<dbReference type="Gene3D" id="3.30.460.10">
    <property type="entry name" value="Beta Polymerase, domain 2"/>
    <property type="match status" value="1"/>
</dbReference>
<dbReference type="Pfam" id="PF04607">
    <property type="entry name" value="RelA_SpoT"/>
    <property type="match status" value="1"/>
</dbReference>
<gene>
    <name evidence="2" type="ORF">E9677_08355</name>
</gene>
<dbReference type="EMBL" id="STGT01000002">
    <property type="protein sequence ID" value="THV15356.1"/>
    <property type="molecule type" value="Genomic_DNA"/>
</dbReference>
<keyword evidence="3" id="KW-1185">Reference proteome</keyword>
<sequence length="351" mass="40662">MAFITPPQSKSQVRQAGKAIAEGTAQPSDYALVDQWRASHSYVINTFKVWLRRKIETSGIEAEFAQRLKRRNTVLDKLKRKKPDGTPLIRDVTTMQDFAGCRLIFNDIEQLNVFRDFLLSSKVLDNVKHKLKHEDRNKYNYIEHPKISGYRGIHDVVLHFPRPHRKGDETSEPWQGLMVEVQYRTRAQHAWATALEISDIVDRQRTKFGYGDDERGLFFAMASEIIARHYENLSRAFEDVSDEELNLRFSAMENELGILQRLSAMRQFESYDILGKHNVLNIRINDDGDYSLDVQVFRNAQDAITRANELEESTKSINAVYVTGEPKQLRSAYRNYFNDPVDFVALLSNLN</sequence>
<dbReference type="Proteomes" id="UP000309667">
    <property type="component" value="Unassembled WGS sequence"/>
</dbReference>
<feature type="domain" description="RelA/SpoT" evidence="1">
    <location>
        <begin position="66"/>
        <end position="206"/>
    </location>
</feature>
<dbReference type="SUPFAM" id="SSF81301">
    <property type="entry name" value="Nucleotidyltransferase"/>
    <property type="match status" value="1"/>
</dbReference>
<reference evidence="2 3" key="1">
    <citation type="submission" date="2019-04" db="EMBL/GenBank/DDBJ databases">
        <title>Genome sequence of strain 7209-2.</title>
        <authorList>
            <person name="Gao J."/>
            <person name="Sun J."/>
        </authorList>
    </citation>
    <scope>NUCLEOTIDE SEQUENCE [LARGE SCALE GENOMIC DNA]</scope>
    <source>
        <strain evidence="2 3">7209-2</strain>
    </source>
</reference>
<dbReference type="PANTHER" id="PTHR47837">
    <property type="entry name" value="GTP PYROPHOSPHOKINASE YJBM"/>
    <property type="match status" value="1"/>
</dbReference>
<evidence type="ECO:0000313" key="3">
    <source>
        <dbReference type="Proteomes" id="UP000309667"/>
    </source>
</evidence>
<dbReference type="InterPro" id="IPR043519">
    <property type="entry name" value="NT_sf"/>
</dbReference>
<organism evidence="2 3">
    <name type="scientific">Rhizobium rhizophilum</name>
    <dbReference type="NCBI Taxonomy" id="1850373"/>
    <lineage>
        <taxon>Bacteria</taxon>
        <taxon>Pseudomonadati</taxon>
        <taxon>Pseudomonadota</taxon>
        <taxon>Alphaproteobacteria</taxon>
        <taxon>Hyphomicrobiales</taxon>
        <taxon>Rhizobiaceae</taxon>
        <taxon>Rhizobium/Agrobacterium group</taxon>
        <taxon>Rhizobium</taxon>
    </lineage>
</organism>
<dbReference type="InterPro" id="IPR007685">
    <property type="entry name" value="RelA_SpoT"/>
</dbReference>
<dbReference type="CDD" id="cd05399">
    <property type="entry name" value="NT_Rel-Spo_like"/>
    <property type="match status" value="1"/>
</dbReference>
<dbReference type="SMART" id="SM00954">
    <property type="entry name" value="RelA_SpoT"/>
    <property type="match status" value="1"/>
</dbReference>
<dbReference type="PANTHER" id="PTHR47837:SF1">
    <property type="entry name" value="GTP PYROPHOSPHOKINASE YJBM"/>
    <property type="match status" value="1"/>
</dbReference>
<accession>A0ABY2QZI5</accession>
<dbReference type="RefSeq" id="WP_136557637.1">
    <property type="nucleotide sequence ID" value="NZ_STGT01000002.1"/>
</dbReference>
<evidence type="ECO:0000313" key="2">
    <source>
        <dbReference type="EMBL" id="THV15356.1"/>
    </source>
</evidence>
<comment type="caution">
    <text evidence="2">The sequence shown here is derived from an EMBL/GenBank/DDBJ whole genome shotgun (WGS) entry which is preliminary data.</text>
</comment>
<evidence type="ECO:0000259" key="1">
    <source>
        <dbReference type="SMART" id="SM00954"/>
    </source>
</evidence>
<protein>
    <recommendedName>
        <fullName evidence="1">RelA/SpoT domain-containing protein</fullName>
    </recommendedName>
</protein>
<proteinExistence type="predicted"/>
<name>A0ABY2QZI5_9HYPH</name>